<name>A0A0J9C2A9_9FIRM</name>
<evidence type="ECO:0000256" key="3">
    <source>
        <dbReference type="SAM" id="SignalP"/>
    </source>
</evidence>
<evidence type="ECO:0000256" key="2">
    <source>
        <dbReference type="PROSITE-ProRule" id="PRU00591"/>
    </source>
</evidence>
<keyword evidence="3" id="KW-0732">Signal</keyword>
<evidence type="ECO:0000313" key="5">
    <source>
        <dbReference type="Proteomes" id="UP000037392"/>
    </source>
</evidence>
<evidence type="ECO:0000256" key="1">
    <source>
        <dbReference type="ARBA" id="ARBA00022737"/>
    </source>
</evidence>
<proteinExistence type="predicted"/>
<dbReference type="Pfam" id="PF19085">
    <property type="entry name" value="Choline_bind_2"/>
    <property type="match status" value="2"/>
</dbReference>
<dbReference type="AlphaFoldDB" id="A0A0J9C2A9"/>
<organism evidence="4 5">
    <name type="scientific">[Clostridium] citroniae WAL-19142</name>
    <dbReference type="NCBI Taxonomy" id="742734"/>
    <lineage>
        <taxon>Bacteria</taxon>
        <taxon>Bacillati</taxon>
        <taxon>Bacillota</taxon>
        <taxon>Clostridia</taxon>
        <taxon>Lachnospirales</taxon>
        <taxon>Lachnospiraceae</taxon>
        <taxon>Enterocloster</taxon>
    </lineage>
</organism>
<gene>
    <name evidence="4" type="ORF">HMPREF9470_00140</name>
</gene>
<comment type="caution">
    <text evidence="4">The sequence shown here is derived from an EMBL/GenBank/DDBJ whole genome shotgun (WGS) entry which is preliminary data.</text>
</comment>
<dbReference type="Gene3D" id="2.10.270.10">
    <property type="entry name" value="Cholin Binding"/>
    <property type="match status" value="2"/>
</dbReference>
<keyword evidence="1" id="KW-0677">Repeat</keyword>
<feature type="repeat" description="Cell wall-binding" evidence="2">
    <location>
        <begin position="338"/>
        <end position="357"/>
    </location>
</feature>
<dbReference type="Proteomes" id="UP000037392">
    <property type="component" value="Unassembled WGS sequence"/>
</dbReference>
<dbReference type="RefSeq" id="WP_048928991.1">
    <property type="nucleotide sequence ID" value="NZ_KQ235875.1"/>
</dbReference>
<reference evidence="4 5" key="1">
    <citation type="submission" date="2011-04" db="EMBL/GenBank/DDBJ databases">
        <title>The Genome Sequence of Clostridium citroniae WAL-19142.</title>
        <authorList>
            <consortium name="The Broad Institute Genome Sequencing Platform"/>
            <person name="Earl A."/>
            <person name="Ward D."/>
            <person name="Feldgarden M."/>
            <person name="Gevers D."/>
            <person name="Warren Y.A."/>
            <person name="Tyrrell K.L."/>
            <person name="Citron D.M."/>
            <person name="Goldstein E.J."/>
            <person name="Daigneault M."/>
            <person name="Allen-Vercoe E."/>
            <person name="Young S.K."/>
            <person name="Zeng Q."/>
            <person name="Gargeya S."/>
            <person name="Fitzgerald M."/>
            <person name="Haas B."/>
            <person name="Abouelleil A."/>
            <person name="Alvarado L."/>
            <person name="Arachchi H.M."/>
            <person name="Berlin A."/>
            <person name="Brown A."/>
            <person name="Chapman S.B."/>
            <person name="Chen Z."/>
            <person name="Dunbar C."/>
            <person name="Freedman E."/>
            <person name="Gearin G."/>
            <person name="Gellesch M."/>
            <person name="Goldberg J."/>
            <person name="Griggs A."/>
            <person name="Gujja S."/>
            <person name="Heilman E.R."/>
            <person name="Heiman D."/>
            <person name="Howarth C."/>
            <person name="Larson L."/>
            <person name="Lui A."/>
            <person name="MacDonald P.J."/>
            <person name="Mehta T."/>
            <person name="Montmayeur A."/>
            <person name="Murphy C."/>
            <person name="Neiman D."/>
            <person name="Pearson M."/>
            <person name="Priest M."/>
            <person name="Roberts A."/>
            <person name="Saif S."/>
            <person name="Shea T."/>
            <person name="Shenoy N."/>
            <person name="Sisk P."/>
            <person name="Stolte C."/>
            <person name="Sykes S."/>
            <person name="White J."/>
            <person name="Yandava C."/>
            <person name="Wortman J."/>
            <person name="Nusbaum C."/>
            <person name="Birren B."/>
        </authorList>
    </citation>
    <scope>NUCLEOTIDE SEQUENCE [LARGE SCALE GENOMIC DNA]</scope>
    <source>
        <strain evidence="4 5">WAL-19142</strain>
    </source>
</reference>
<dbReference type="GeneID" id="93163626"/>
<evidence type="ECO:0000313" key="4">
    <source>
        <dbReference type="EMBL" id="KMW18531.1"/>
    </source>
</evidence>
<accession>A0A0J9C2A9</accession>
<feature type="chain" id="PRO_5005315723" evidence="3">
    <location>
        <begin position="26"/>
        <end position="378"/>
    </location>
</feature>
<dbReference type="PROSITE" id="PS51170">
    <property type="entry name" value="CW"/>
    <property type="match status" value="2"/>
</dbReference>
<dbReference type="SUPFAM" id="SSF69360">
    <property type="entry name" value="Cell wall binding repeat"/>
    <property type="match status" value="2"/>
</dbReference>
<dbReference type="Pfam" id="PF01473">
    <property type="entry name" value="Choline_bind_1"/>
    <property type="match status" value="1"/>
</dbReference>
<feature type="signal peptide" evidence="3">
    <location>
        <begin position="1"/>
        <end position="25"/>
    </location>
</feature>
<dbReference type="PATRIC" id="fig|742734.4.peg.147"/>
<protein>
    <submittedName>
        <fullName evidence="4">Uncharacterized protein</fullName>
    </submittedName>
</protein>
<dbReference type="OrthoDB" id="2055265at2"/>
<feature type="repeat" description="Cell wall-binding" evidence="2">
    <location>
        <begin position="197"/>
        <end position="216"/>
    </location>
</feature>
<dbReference type="InterPro" id="IPR018337">
    <property type="entry name" value="Cell_wall/Cho-bd_repeat"/>
</dbReference>
<sequence>MIKKHFAVFGLILALSIESSFTAFADTANSITMENSGAFLFQWRPVDCGDGMSFAILVGGNTISESDVILNRGYDYAYTFEPMTYSRPWGTVPDLVNVNGVWAIPENWSSLPEGTQPTLQIVLKTNYKNLDTDKRYINVVHLPNGVDASDLPTEVRKYLINVDGSDAGAYDGTVTSGWEKNDNGQWTYRRHDGTFVTNSWLTVDEKTYYLDGNGVMLTDTYAPDGTYLNPSGERVSYKPGWVSDDKGWRYIQKNGYHAASTWLQDADGKWYYFNIGAYMAVDTATPDGYYVNADGVWDGQPSTISNNVNLGPGMSSSGGWEQIDNNWKYLQEDGTYVTNAWKQVDGKWYYFDENSIMVTNQETPDGYYVNADGVWVQS</sequence>
<dbReference type="EMBL" id="ADLK01000023">
    <property type="protein sequence ID" value="KMW18531.1"/>
    <property type="molecule type" value="Genomic_DNA"/>
</dbReference>